<evidence type="ECO:0008006" key="5">
    <source>
        <dbReference type="Google" id="ProtNLM"/>
    </source>
</evidence>
<keyword evidence="2" id="KW-0812">Transmembrane</keyword>
<feature type="region of interest" description="Disordered" evidence="1">
    <location>
        <begin position="36"/>
        <end position="151"/>
    </location>
</feature>
<evidence type="ECO:0000256" key="2">
    <source>
        <dbReference type="SAM" id="Phobius"/>
    </source>
</evidence>
<feature type="region of interest" description="Disordered" evidence="1">
    <location>
        <begin position="224"/>
        <end position="255"/>
    </location>
</feature>
<keyword evidence="4" id="KW-1185">Reference proteome</keyword>
<feature type="compositionally biased region" description="Low complexity" evidence="1">
    <location>
        <begin position="51"/>
        <end position="62"/>
    </location>
</feature>
<evidence type="ECO:0000256" key="1">
    <source>
        <dbReference type="SAM" id="MobiDB-lite"/>
    </source>
</evidence>
<dbReference type="EMBL" id="KN846998">
    <property type="protein sequence ID" value="KIW88626.1"/>
    <property type="molecule type" value="Genomic_DNA"/>
</dbReference>
<feature type="region of interest" description="Disordered" evidence="1">
    <location>
        <begin position="1"/>
        <end position="23"/>
    </location>
</feature>
<dbReference type="GeneID" id="27703600"/>
<keyword evidence="2" id="KW-0472">Membrane</keyword>
<organism evidence="3 4">
    <name type="scientific">Cladophialophora bantiana (strain ATCC 10958 / CBS 173.52 / CDC B-1940 / NIH 8579)</name>
    <name type="common">Xylohypha bantiana</name>
    <dbReference type="NCBI Taxonomy" id="1442370"/>
    <lineage>
        <taxon>Eukaryota</taxon>
        <taxon>Fungi</taxon>
        <taxon>Dikarya</taxon>
        <taxon>Ascomycota</taxon>
        <taxon>Pezizomycotina</taxon>
        <taxon>Eurotiomycetes</taxon>
        <taxon>Chaetothyriomycetidae</taxon>
        <taxon>Chaetothyriales</taxon>
        <taxon>Herpotrichiellaceae</taxon>
        <taxon>Cladophialophora</taxon>
    </lineage>
</organism>
<feature type="transmembrane region" description="Helical" evidence="2">
    <location>
        <begin position="194"/>
        <end position="218"/>
    </location>
</feature>
<dbReference type="OrthoDB" id="5417811at2759"/>
<feature type="compositionally biased region" description="Basic residues" evidence="1">
    <location>
        <begin position="224"/>
        <end position="241"/>
    </location>
</feature>
<evidence type="ECO:0000313" key="4">
    <source>
        <dbReference type="Proteomes" id="UP000053789"/>
    </source>
</evidence>
<feature type="compositionally biased region" description="Low complexity" evidence="1">
    <location>
        <begin position="10"/>
        <end position="21"/>
    </location>
</feature>
<dbReference type="VEuPathDB" id="FungiDB:Z519_10672"/>
<dbReference type="HOGENOM" id="CLU_056752_0_0_1"/>
<protein>
    <recommendedName>
        <fullName evidence="5">Transmembrane protein</fullName>
    </recommendedName>
</protein>
<dbReference type="Proteomes" id="UP000053789">
    <property type="component" value="Unassembled WGS sequence"/>
</dbReference>
<proteinExistence type="predicted"/>
<sequence>MSRLWRSNQAPSSTATSPNSAGKTFVVPLFLATSRRSAQNEVFTRGALPASTRSRTSTCSVTENAPSRVGDVPPPSVPRDNEDEQSDMYAGSLREQPSISESTIEPVPLARNMDDEPTPSERQAMRSYRNGSTTSSHSSKRSSRRHGIFSKKSYRDPDVNAKARISFAFGVTLLVAVIIYLVLAATGVGKNTMFHALSILLILTLTGVFIHQLIRMFMLMRRPRRSRHRTTHGTRRPHATRQTRGQRDGRGRRNQQIDELVLEKPIQIHMAEDAGFGPDVESQAAIRPPPPVYGNTRTSMRLNPDLVHWKEVQVPPTPLTPTYEEALNQVHQTVGYRPPSYLSESGTTDAMETRTRDVDAALEHIHPLERDRLRRLTAAALEGRNNGLA</sequence>
<feature type="transmembrane region" description="Helical" evidence="2">
    <location>
        <begin position="165"/>
        <end position="188"/>
    </location>
</feature>
<feature type="compositionally biased region" description="Basic residues" evidence="1">
    <location>
        <begin position="138"/>
        <end position="149"/>
    </location>
</feature>
<evidence type="ECO:0000313" key="3">
    <source>
        <dbReference type="EMBL" id="KIW88626.1"/>
    </source>
</evidence>
<keyword evidence="2" id="KW-1133">Transmembrane helix</keyword>
<dbReference type="AlphaFoldDB" id="A0A0D2EEY3"/>
<name>A0A0D2EEY3_CLAB1</name>
<dbReference type="RefSeq" id="XP_016615295.1">
    <property type="nucleotide sequence ID" value="XM_016768388.1"/>
</dbReference>
<gene>
    <name evidence="3" type="ORF">Z519_10672</name>
</gene>
<reference evidence="3" key="1">
    <citation type="submission" date="2015-01" db="EMBL/GenBank/DDBJ databases">
        <title>The Genome Sequence of Cladophialophora bantiana CBS 173.52.</title>
        <authorList>
            <consortium name="The Broad Institute Genomics Platform"/>
            <person name="Cuomo C."/>
            <person name="de Hoog S."/>
            <person name="Gorbushina A."/>
            <person name="Stielow B."/>
            <person name="Teixiera M."/>
            <person name="Abouelleil A."/>
            <person name="Chapman S.B."/>
            <person name="Priest M."/>
            <person name="Young S.K."/>
            <person name="Wortman J."/>
            <person name="Nusbaum C."/>
            <person name="Birren B."/>
        </authorList>
    </citation>
    <scope>NUCLEOTIDE SEQUENCE [LARGE SCALE GENOMIC DNA]</scope>
    <source>
        <strain evidence="3">CBS 173.52</strain>
    </source>
</reference>
<accession>A0A0D2EEY3</accession>